<dbReference type="RefSeq" id="WP_377024095.1">
    <property type="nucleotide sequence ID" value="NZ_JBHLTS010000024.1"/>
</dbReference>
<keyword evidence="3" id="KW-0597">Phosphoprotein</keyword>
<dbReference type="PANTHER" id="PTHR43547:SF2">
    <property type="entry name" value="HYBRID SIGNAL TRANSDUCTION HISTIDINE KINASE C"/>
    <property type="match status" value="1"/>
</dbReference>
<feature type="transmembrane region" description="Helical" evidence="4">
    <location>
        <begin position="307"/>
        <end position="329"/>
    </location>
</feature>
<dbReference type="PRINTS" id="PR00344">
    <property type="entry name" value="BCTRLSENSOR"/>
</dbReference>
<dbReference type="PROSITE" id="PS50109">
    <property type="entry name" value="HIS_KIN"/>
    <property type="match status" value="1"/>
</dbReference>
<dbReference type="InterPro" id="IPR004358">
    <property type="entry name" value="Sig_transdc_His_kin-like_C"/>
</dbReference>
<name>A0ABV6LA03_9SPHI</name>
<feature type="domain" description="Histidine kinase" evidence="5">
    <location>
        <begin position="348"/>
        <end position="566"/>
    </location>
</feature>
<comment type="catalytic activity">
    <reaction evidence="1">
        <text>ATP + protein L-histidine = ADP + protein N-phospho-L-histidine.</text>
        <dbReference type="EC" id="2.7.13.3"/>
    </reaction>
</comment>
<dbReference type="CDD" id="cd00082">
    <property type="entry name" value="HisKA"/>
    <property type="match status" value="1"/>
</dbReference>
<evidence type="ECO:0000256" key="1">
    <source>
        <dbReference type="ARBA" id="ARBA00000085"/>
    </source>
</evidence>
<dbReference type="Pfam" id="PF02518">
    <property type="entry name" value="HATPase_c"/>
    <property type="match status" value="1"/>
</dbReference>
<dbReference type="Gene3D" id="1.10.287.130">
    <property type="match status" value="1"/>
</dbReference>
<evidence type="ECO:0000259" key="5">
    <source>
        <dbReference type="PROSITE" id="PS50109"/>
    </source>
</evidence>
<protein>
    <recommendedName>
        <fullName evidence="2">histidine kinase</fullName>
        <ecNumber evidence="2">2.7.13.3</ecNumber>
    </recommendedName>
</protein>
<gene>
    <name evidence="6" type="ORF">ACFFGT_18960</name>
</gene>
<keyword evidence="6" id="KW-0808">Transferase</keyword>
<dbReference type="Pfam" id="PF00512">
    <property type="entry name" value="HisKA"/>
    <property type="match status" value="1"/>
</dbReference>
<evidence type="ECO:0000313" key="7">
    <source>
        <dbReference type="Proteomes" id="UP001589828"/>
    </source>
</evidence>
<dbReference type="CDD" id="cd00075">
    <property type="entry name" value="HATPase"/>
    <property type="match status" value="1"/>
</dbReference>
<dbReference type="Proteomes" id="UP001589828">
    <property type="component" value="Unassembled WGS sequence"/>
</dbReference>
<dbReference type="InterPro" id="IPR036890">
    <property type="entry name" value="HATPase_C_sf"/>
</dbReference>
<dbReference type="SUPFAM" id="SSF47384">
    <property type="entry name" value="Homodimeric domain of signal transducing histidine kinase"/>
    <property type="match status" value="1"/>
</dbReference>
<sequence>MKKKLKTVLILIALSLTGIVIFQTYWSINAYQVNKKTFDANIDAAMQHALDSCKKDYFDSIRVVLVRRLSDPNVVIKIDTVRLQKRSFQNEIIDTVYDQKKQKRSHAIIAKVTPPNKENDANALLNIWLFNHHSLSNNPVHSSVPIYNYYKHQVGNTATIPQVLTEMAFYTPKLASYIIAILSIGDIPVFPPHPPASSKSPDNKPLPYDSIFKNATFSMPPNYRQATVLKVKKYYTAELNKMHIYTPFHIAVTNTPTQSQSPTSSYSETTEYNYRYNAFLLFNQYNSNPLFLRATFHQVQFAVIKGMVITLICSMLLILLTIYCFYYIIHTINQQKRLAELKDDFINNMTHELKTPIATITVAIEGLQKFNGLNDPEKTQRYLQTSRNELNRLNELVTKALNVAAFENEEISLTKEKIEIDVLINEAISTEKLKADKAVTINYSNKNNIKYIEADKLHFRNVIVNLLDNAIKYTDGPANIEIELSKADKQAQISVKDNGIGIPAQHINRVFDKFHRVPTGNLHNVKGTGLGLSYVKYIVEAHGGSVAVKSQINAGSSFTVTIPLKNE</sequence>
<keyword evidence="7" id="KW-1185">Reference proteome</keyword>
<dbReference type="InterPro" id="IPR003661">
    <property type="entry name" value="HisK_dim/P_dom"/>
</dbReference>
<evidence type="ECO:0000256" key="4">
    <source>
        <dbReference type="SAM" id="Phobius"/>
    </source>
</evidence>
<keyword evidence="4" id="KW-1133">Transmembrane helix</keyword>
<reference evidence="6 7" key="1">
    <citation type="submission" date="2024-09" db="EMBL/GenBank/DDBJ databases">
        <authorList>
            <person name="Sun Q."/>
            <person name="Mori K."/>
        </authorList>
    </citation>
    <scope>NUCLEOTIDE SEQUENCE [LARGE SCALE GENOMIC DNA]</scope>
    <source>
        <strain evidence="6 7">NCAIM B.02415</strain>
    </source>
</reference>
<proteinExistence type="predicted"/>
<evidence type="ECO:0000256" key="2">
    <source>
        <dbReference type="ARBA" id="ARBA00012438"/>
    </source>
</evidence>
<dbReference type="EC" id="2.7.13.3" evidence="2"/>
<dbReference type="Gene3D" id="3.30.565.10">
    <property type="entry name" value="Histidine kinase-like ATPase, C-terminal domain"/>
    <property type="match status" value="1"/>
</dbReference>
<dbReference type="SMART" id="SM00387">
    <property type="entry name" value="HATPase_c"/>
    <property type="match status" value="1"/>
</dbReference>
<keyword evidence="6" id="KW-0418">Kinase</keyword>
<dbReference type="GO" id="GO:0016301">
    <property type="term" value="F:kinase activity"/>
    <property type="evidence" value="ECO:0007669"/>
    <property type="project" value="UniProtKB-KW"/>
</dbReference>
<accession>A0ABV6LA03</accession>
<dbReference type="SMART" id="SM00388">
    <property type="entry name" value="HisKA"/>
    <property type="match status" value="1"/>
</dbReference>
<dbReference type="EMBL" id="JBHLTS010000024">
    <property type="protein sequence ID" value="MFC0516306.1"/>
    <property type="molecule type" value="Genomic_DNA"/>
</dbReference>
<evidence type="ECO:0000256" key="3">
    <source>
        <dbReference type="ARBA" id="ARBA00022553"/>
    </source>
</evidence>
<comment type="caution">
    <text evidence="6">The sequence shown here is derived from an EMBL/GenBank/DDBJ whole genome shotgun (WGS) entry which is preliminary data.</text>
</comment>
<dbReference type="InterPro" id="IPR005467">
    <property type="entry name" value="His_kinase_dom"/>
</dbReference>
<dbReference type="InterPro" id="IPR036097">
    <property type="entry name" value="HisK_dim/P_sf"/>
</dbReference>
<dbReference type="PANTHER" id="PTHR43547">
    <property type="entry name" value="TWO-COMPONENT HISTIDINE KINASE"/>
    <property type="match status" value="1"/>
</dbReference>
<dbReference type="SUPFAM" id="SSF55874">
    <property type="entry name" value="ATPase domain of HSP90 chaperone/DNA topoisomerase II/histidine kinase"/>
    <property type="match status" value="1"/>
</dbReference>
<keyword evidence="4" id="KW-0472">Membrane</keyword>
<dbReference type="InterPro" id="IPR003594">
    <property type="entry name" value="HATPase_dom"/>
</dbReference>
<keyword evidence="4" id="KW-0812">Transmembrane</keyword>
<evidence type="ECO:0000313" key="6">
    <source>
        <dbReference type="EMBL" id="MFC0516306.1"/>
    </source>
</evidence>
<organism evidence="6 7">
    <name type="scientific">Mucilaginibacter angelicae</name>
    <dbReference type="NCBI Taxonomy" id="869718"/>
    <lineage>
        <taxon>Bacteria</taxon>
        <taxon>Pseudomonadati</taxon>
        <taxon>Bacteroidota</taxon>
        <taxon>Sphingobacteriia</taxon>
        <taxon>Sphingobacteriales</taxon>
        <taxon>Sphingobacteriaceae</taxon>
        <taxon>Mucilaginibacter</taxon>
    </lineage>
</organism>